<proteinExistence type="predicted"/>
<dbReference type="KEGG" id="ehx:EMIHUDRAFT_211953"/>
<evidence type="ECO:0000256" key="1">
    <source>
        <dbReference type="SAM" id="SignalP"/>
    </source>
</evidence>
<reference evidence="2" key="2">
    <citation type="submission" date="2024-10" db="UniProtKB">
        <authorList>
            <consortium name="EnsemblProtists"/>
        </authorList>
    </citation>
    <scope>IDENTIFICATION</scope>
</reference>
<keyword evidence="1" id="KW-0732">Signal</keyword>
<dbReference type="AlphaFoldDB" id="A0A0D3IRZ5"/>
<dbReference type="SUPFAM" id="SSF49854">
    <property type="entry name" value="Spermadhesin, CUB domain"/>
    <property type="match status" value="1"/>
</dbReference>
<feature type="signal peptide" evidence="1">
    <location>
        <begin position="1"/>
        <end position="18"/>
    </location>
</feature>
<sequence length="322" mass="33774">MQILAMQLLFLLPNGGVAVCNNSRYGTLAGDPFRKAIHHDNQLLRTNTVDDDLDPVWTSGKCSGYFSAADISEGGPALTAVTSVPTTSKLSGAYAELASFVETSGATKIGDPSPEASFTTVTALSAASLLFLHPCAAVLALLAACRGLVRRLQVKKKRDASGSQAAPPSAPPIAPPLIAPPSLPACPFGDVCTSGPCLITDGGSCATSPDFPNDYPVNEGCIIYGLPQAGLDVIAFDVEFGGLTYEGYCPYDYLIVNGVSYCGTSGPAGVVPSDGNITWGEAFDGLRNATHLDWQVTYTHRGYVFPKGRDVMRMHMGLRAYA</sequence>
<keyword evidence="3" id="KW-1185">Reference proteome</keyword>
<evidence type="ECO:0000313" key="3">
    <source>
        <dbReference type="Proteomes" id="UP000013827"/>
    </source>
</evidence>
<dbReference type="HOGENOM" id="CLU_864449_0_0_1"/>
<evidence type="ECO:0000313" key="2">
    <source>
        <dbReference type="EnsemblProtists" id="EOD14030"/>
    </source>
</evidence>
<accession>A0A0D3IRZ5</accession>
<dbReference type="Proteomes" id="UP000013827">
    <property type="component" value="Unassembled WGS sequence"/>
</dbReference>
<organism evidence="2 3">
    <name type="scientific">Emiliania huxleyi (strain CCMP1516)</name>
    <dbReference type="NCBI Taxonomy" id="280463"/>
    <lineage>
        <taxon>Eukaryota</taxon>
        <taxon>Haptista</taxon>
        <taxon>Haptophyta</taxon>
        <taxon>Prymnesiophyceae</taxon>
        <taxon>Isochrysidales</taxon>
        <taxon>Noelaerhabdaceae</taxon>
        <taxon>Emiliania</taxon>
    </lineage>
</organism>
<dbReference type="GeneID" id="17260257"/>
<dbReference type="PaxDb" id="2903-EOD14030"/>
<dbReference type="RefSeq" id="XP_005766459.1">
    <property type="nucleotide sequence ID" value="XM_005766402.1"/>
</dbReference>
<reference evidence="3" key="1">
    <citation type="journal article" date="2013" name="Nature">
        <title>Pan genome of the phytoplankton Emiliania underpins its global distribution.</title>
        <authorList>
            <person name="Read B.A."/>
            <person name="Kegel J."/>
            <person name="Klute M.J."/>
            <person name="Kuo A."/>
            <person name="Lefebvre S.C."/>
            <person name="Maumus F."/>
            <person name="Mayer C."/>
            <person name="Miller J."/>
            <person name="Monier A."/>
            <person name="Salamov A."/>
            <person name="Young J."/>
            <person name="Aguilar M."/>
            <person name="Claverie J.M."/>
            <person name="Frickenhaus S."/>
            <person name="Gonzalez K."/>
            <person name="Herman E.K."/>
            <person name="Lin Y.C."/>
            <person name="Napier J."/>
            <person name="Ogata H."/>
            <person name="Sarno A.F."/>
            <person name="Shmutz J."/>
            <person name="Schroeder D."/>
            <person name="de Vargas C."/>
            <person name="Verret F."/>
            <person name="von Dassow P."/>
            <person name="Valentin K."/>
            <person name="Van de Peer Y."/>
            <person name="Wheeler G."/>
            <person name="Dacks J.B."/>
            <person name="Delwiche C.F."/>
            <person name="Dyhrman S.T."/>
            <person name="Glockner G."/>
            <person name="John U."/>
            <person name="Richards T."/>
            <person name="Worden A.Z."/>
            <person name="Zhang X."/>
            <person name="Grigoriev I.V."/>
            <person name="Allen A.E."/>
            <person name="Bidle K."/>
            <person name="Borodovsky M."/>
            <person name="Bowler C."/>
            <person name="Brownlee C."/>
            <person name="Cock J.M."/>
            <person name="Elias M."/>
            <person name="Gladyshev V.N."/>
            <person name="Groth M."/>
            <person name="Guda C."/>
            <person name="Hadaegh A."/>
            <person name="Iglesias-Rodriguez M.D."/>
            <person name="Jenkins J."/>
            <person name="Jones B.M."/>
            <person name="Lawson T."/>
            <person name="Leese F."/>
            <person name="Lindquist E."/>
            <person name="Lobanov A."/>
            <person name="Lomsadze A."/>
            <person name="Malik S.B."/>
            <person name="Marsh M.E."/>
            <person name="Mackinder L."/>
            <person name="Mock T."/>
            <person name="Mueller-Roeber B."/>
            <person name="Pagarete A."/>
            <person name="Parker M."/>
            <person name="Probert I."/>
            <person name="Quesneville H."/>
            <person name="Raines C."/>
            <person name="Rensing S.A."/>
            <person name="Riano-Pachon D.M."/>
            <person name="Richier S."/>
            <person name="Rokitta S."/>
            <person name="Shiraiwa Y."/>
            <person name="Soanes D.M."/>
            <person name="van der Giezen M."/>
            <person name="Wahlund T.M."/>
            <person name="Williams B."/>
            <person name="Wilson W."/>
            <person name="Wolfe G."/>
            <person name="Wurch L.L."/>
        </authorList>
    </citation>
    <scope>NUCLEOTIDE SEQUENCE</scope>
</reference>
<name>A0A0D3IRZ5_EMIH1</name>
<protein>
    <recommendedName>
        <fullName evidence="4">CUB domain-containing protein</fullName>
    </recommendedName>
</protein>
<dbReference type="EnsemblProtists" id="EOD14030">
    <property type="protein sequence ID" value="EOD14030"/>
    <property type="gene ID" value="EMIHUDRAFT_211953"/>
</dbReference>
<evidence type="ECO:0008006" key="4">
    <source>
        <dbReference type="Google" id="ProtNLM"/>
    </source>
</evidence>
<feature type="chain" id="PRO_5044249608" description="CUB domain-containing protein" evidence="1">
    <location>
        <begin position="19"/>
        <end position="322"/>
    </location>
</feature>
<dbReference type="InterPro" id="IPR035914">
    <property type="entry name" value="Sperma_CUB_dom_sf"/>
</dbReference>